<dbReference type="PIRSF" id="PIRSF012509">
    <property type="entry name" value="CamS"/>
    <property type="match status" value="1"/>
</dbReference>
<feature type="compositionally biased region" description="Basic and acidic residues" evidence="1">
    <location>
        <begin position="151"/>
        <end position="160"/>
    </location>
</feature>
<gene>
    <name evidence="3" type="ORF">C273_08631</name>
</gene>
<dbReference type="PROSITE" id="PS51257">
    <property type="entry name" value="PROKAR_LIPOPROTEIN"/>
    <property type="match status" value="1"/>
</dbReference>
<evidence type="ECO:0000256" key="2">
    <source>
        <dbReference type="SAM" id="SignalP"/>
    </source>
</evidence>
<dbReference type="InterPro" id="IPR011426">
    <property type="entry name" value="CamS"/>
</dbReference>
<dbReference type="OrthoDB" id="9795361at2"/>
<dbReference type="CDD" id="cd13440">
    <property type="entry name" value="CamS_repeat_2"/>
    <property type="match status" value="1"/>
</dbReference>
<accession>K9AWD9</accession>
<dbReference type="Gene3D" id="3.10.570.10">
    <property type="entry name" value="sex pheromone staph- cam373 precursor domain"/>
    <property type="match status" value="1"/>
</dbReference>
<dbReference type="STRING" id="1229783.C273_08631"/>
<feature type="region of interest" description="Disordered" evidence="1">
    <location>
        <begin position="21"/>
        <end position="44"/>
    </location>
</feature>
<dbReference type="PATRIC" id="fig|1229783.3.peg.1737"/>
<evidence type="ECO:0000313" key="3">
    <source>
        <dbReference type="EMBL" id="EKU46852.1"/>
    </source>
</evidence>
<name>K9AWD9_9STAP</name>
<keyword evidence="2" id="KW-0732">Signal</keyword>
<dbReference type="eggNOG" id="COG4851">
    <property type="taxonomic scope" value="Bacteria"/>
</dbReference>
<keyword evidence="4" id="KW-1185">Reference proteome</keyword>
<dbReference type="RefSeq" id="WP_009384052.1">
    <property type="nucleotide sequence ID" value="NZ_AMSQ01000014.1"/>
</dbReference>
<evidence type="ECO:0000256" key="1">
    <source>
        <dbReference type="SAM" id="MobiDB-lite"/>
    </source>
</evidence>
<protein>
    <recommendedName>
        <fullName evidence="5">Lipoprotein</fullName>
    </recommendedName>
</protein>
<proteinExistence type="predicted"/>
<dbReference type="EMBL" id="AMSQ01000014">
    <property type="protein sequence ID" value="EKU46852.1"/>
    <property type="molecule type" value="Genomic_DNA"/>
</dbReference>
<dbReference type="AlphaFoldDB" id="K9AWD9"/>
<reference evidence="3 4" key="1">
    <citation type="journal article" date="2013" name="Genome Announc.">
        <title>Genome Sequence of Staphylococcus massiliensis Strain S46, Isolated from the Surface of Healthy Human Skin.</title>
        <authorList>
            <person name="Srivastav R."/>
            <person name="Singh A."/>
            <person name="Jangir P.K."/>
            <person name="Kumari C."/>
            <person name="Muduli S."/>
            <person name="Sharma R."/>
        </authorList>
    </citation>
    <scope>NUCLEOTIDE SEQUENCE [LARGE SCALE GENOMIC DNA]</scope>
    <source>
        <strain evidence="3 4">S46</strain>
    </source>
</reference>
<feature type="region of interest" description="Disordered" evidence="1">
    <location>
        <begin position="129"/>
        <end position="160"/>
    </location>
</feature>
<comment type="caution">
    <text evidence="3">The sequence shown here is derived from an EMBL/GenBank/DDBJ whole genome shotgun (WGS) entry which is preliminary data.</text>
</comment>
<organism evidence="3 4">
    <name type="scientific">Staphylococcus massiliensis S46</name>
    <dbReference type="NCBI Taxonomy" id="1229783"/>
    <lineage>
        <taxon>Bacteria</taxon>
        <taxon>Bacillati</taxon>
        <taxon>Bacillota</taxon>
        <taxon>Bacilli</taxon>
        <taxon>Bacillales</taxon>
        <taxon>Staphylococcaceae</taxon>
        <taxon>Staphylococcus</taxon>
    </lineage>
</organism>
<feature type="compositionally biased region" description="Basic and acidic residues" evidence="1">
    <location>
        <begin position="21"/>
        <end position="30"/>
    </location>
</feature>
<dbReference type="Pfam" id="PF07537">
    <property type="entry name" value="CamS"/>
    <property type="match status" value="1"/>
</dbReference>
<sequence>MKKSLTVLLSLSLILTACGSGEKDSQKQEEAQENDTSDGSSKIKQIVTDKNVSGDNYRTILPFKESAARGLIQEKMANSYNGENFESGLLDISKNVFPTDKFLYQDGQYLDKDTIKAYLRPKFTKKEIEKMDDEEKEQKKATANLGLNPSHKGEDDPKKIAKESPTYLSNILEQDFYKNSDSKGEEIKGMTIGLAMNSTHYYQKEDFGETYSEKLDEKKVEKEGKRMAEEILSRLREHNELNDIPINFAIYMQSGQNSITPGHFVAYATADEDKTKLTKWNQINEQTVLVPSSEAKEKDEGLNNSFKEFNDNLQSYFSNFTQAVGKAKFVGNDAKSLSIDVPIDYYGQAELIGITQYVTQLADKNFSGLNNYEIHIKDDSKSRALIYKSKDDKEPRVHIYNNN</sequence>
<dbReference type="Proteomes" id="UP000009885">
    <property type="component" value="Unassembled WGS sequence"/>
</dbReference>
<dbReference type="CDD" id="cd13441">
    <property type="entry name" value="CamS_repeat_1"/>
    <property type="match status" value="1"/>
</dbReference>
<feature type="signal peptide" evidence="2">
    <location>
        <begin position="1"/>
        <end position="19"/>
    </location>
</feature>
<evidence type="ECO:0008006" key="5">
    <source>
        <dbReference type="Google" id="ProtNLM"/>
    </source>
</evidence>
<feature type="chain" id="PRO_5038957832" description="Lipoprotein" evidence="2">
    <location>
        <begin position="20"/>
        <end position="403"/>
    </location>
</feature>
<evidence type="ECO:0000313" key="4">
    <source>
        <dbReference type="Proteomes" id="UP000009885"/>
    </source>
</evidence>